<feature type="coiled-coil region" evidence="1">
    <location>
        <begin position="25"/>
        <end position="65"/>
    </location>
</feature>
<protein>
    <submittedName>
        <fullName evidence="2">Uncharacterized protein</fullName>
    </submittedName>
</protein>
<dbReference type="Proteomes" id="UP000004198">
    <property type="component" value="Unassembled WGS sequence"/>
</dbReference>
<keyword evidence="3" id="KW-1185">Reference proteome</keyword>
<evidence type="ECO:0000313" key="3">
    <source>
        <dbReference type="Proteomes" id="UP000004198"/>
    </source>
</evidence>
<name>C6Q1K3_9CLOT</name>
<evidence type="ECO:0000313" key="2">
    <source>
        <dbReference type="EMBL" id="EET84620.1"/>
    </source>
</evidence>
<proteinExistence type="predicted"/>
<accession>C6Q1K3</accession>
<gene>
    <name evidence="2" type="ORF">CcarbDRAFT_4921</name>
</gene>
<keyword evidence="1" id="KW-0175">Coiled coil</keyword>
<reference evidence="2 3" key="1">
    <citation type="submission" date="2009-06" db="EMBL/GenBank/DDBJ databases">
        <title>The draft genome of Clostridium carboxidivorans P7.</title>
        <authorList>
            <consortium name="US DOE Joint Genome Institute (JGI-PGF)"/>
            <person name="Lucas S."/>
            <person name="Copeland A."/>
            <person name="Lapidus A."/>
            <person name="Glavina del Rio T."/>
            <person name="Tice H."/>
            <person name="Bruce D."/>
            <person name="Goodwin L."/>
            <person name="Pitluck S."/>
            <person name="Larimer F."/>
            <person name="Land M.L."/>
            <person name="Hauser L."/>
            <person name="Hemme C.L."/>
        </authorList>
    </citation>
    <scope>NUCLEOTIDE SEQUENCE [LARGE SCALE GENOMIC DNA]</scope>
    <source>
        <strain evidence="2 3">P7</strain>
    </source>
</reference>
<dbReference type="AlphaFoldDB" id="C6Q1K3"/>
<organism evidence="2 3">
    <name type="scientific">Clostridium carboxidivorans P7</name>
    <dbReference type="NCBI Taxonomy" id="536227"/>
    <lineage>
        <taxon>Bacteria</taxon>
        <taxon>Bacillati</taxon>
        <taxon>Bacillota</taxon>
        <taxon>Clostridia</taxon>
        <taxon>Eubacteriales</taxon>
        <taxon>Clostridiaceae</taxon>
        <taxon>Clostridium</taxon>
    </lineage>
</organism>
<dbReference type="RefSeq" id="WP_007063805.1">
    <property type="nucleotide sequence ID" value="NZ_ACVI01000142.1"/>
</dbReference>
<comment type="caution">
    <text evidence="2">The sequence shown here is derived from an EMBL/GenBank/DDBJ whole genome shotgun (WGS) entry which is preliminary data.</text>
</comment>
<dbReference type="EMBL" id="ACVI01000142">
    <property type="protein sequence ID" value="EET84620.1"/>
    <property type="molecule type" value="Genomic_DNA"/>
</dbReference>
<evidence type="ECO:0000256" key="1">
    <source>
        <dbReference type="SAM" id="Coils"/>
    </source>
</evidence>
<sequence length="125" mass="14715">MEFLAGQFITKASEYILSSEERALKKELLKQQINTEKLKQKTEEEKQKSEKLNRLEKRLTILEKLDNINKSNIPNNIKQVNNTYLKSQLLNIDSSIGNNLRQLLNKTKFDLIDEDIEHIHVDTYK</sequence>